<name>A0A8H7T780_9HELO</name>
<dbReference type="EMBL" id="JAFJYH010000197">
    <property type="protein sequence ID" value="KAG4416100.1"/>
    <property type="molecule type" value="Genomic_DNA"/>
</dbReference>
<gene>
    <name evidence="2" type="ORF">IFR04_010743</name>
</gene>
<keyword evidence="1" id="KW-0732">Signal</keyword>
<evidence type="ECO:0008006" key="4">
    <source>
        <dbReference type="Google" id="ProtNLM"/>
    </source>
</evidence>
<dbReference type="Pfam" id="PF04646">
    <property type="entry name" value="DUF604"/>
    <property type="match status" value="1"/>
</dbReference>
<dbReference type="InterPro" id="IPR006740">
    <property type="entry name" value="DUF604"/>
</dbReference>
<dbReference type="OrthoDB" id="414175at2759"/>
<dbReference type="Proteomes" id="UP000664132">
    <property type="component" value="Unassembled WGS sequence"/>
</dbReference>
<dbReference type="PANTHER" id="PTHR10811">
    <property type="entry name" value="FRINGE-RELATED"/>
    <property type="match status" value="1"/>
</dbReference>
<keyword evidence="3" id="KW-1185">Reference proteome</keyword>
<organism evidence="2 3">
    <name type="scientific">Cadophora malorum</name>
    <dbReference type="NCBI Taxonomy" id="108018"/>
    <lineage>
        <taxon>Eukaryota</taxon>
        <taxon>Fungi</taxon>
        <taxon>Dikarya</taxon>
        <taxon>Ascomycota</taxon>
        <taxon>Pezizomycotina</taxon>
        <taxon>Leotiomycetes</taxon>
        <taxon>Helotiales</taxon>
        <taxon>Ploettnerulaceae</taxon>
        <taxon>Cadophora</taxon>
    </lineage>
</organism>
<sequence length="479" mass="54174">MALSLTLLIISWSTIMFPSQTTRPIRHKVLPYAKVLLSTIKAQDQLSTEDLSYIARHVGTPRFEYSQRRIKTRYLTTDDERPSLTYLDQPLLPDFQLLIKDNLSYISLPKLPTLTLSVPRSPQVDTSILSFGISTKLVRLKYALPQLNHWLPNSNAQLHVSIPPEPSPSSSHNFQEIESAYRTAAINLTLHISDLPFAKSYFKLIKTLYEARTPNTKWLVLIDDDTFVPSLPYLIRHLSTHYDAEKEVLVAALSDSLAQIRELGMLPFGGGGIFISVPLAASLVRPEVWDACLSIPNDQGDQVVNECLNAHSIVRPSFDYGLQQMDIRGDASGYFESGRRMLTVHHWRTWYDVNVPLASNVSTACGFECVFQRWAFNGDFVLSNGFSVVEYTKGIKEGRIDLEKVEKTWDGEAGNFVHHIGPLREPMAKEDKRDARLVEASVLEGVGVRQVYIERVKSGEDGERKEGDVERVVELLWLF</sequence>
<proteinExistence type="predicted"/>
<feature type="signal peptide" evidence="1">
    <location>
        <begin position="1"/>
        <end position="21"/>
    </location>
</feature>
<comment type="caution">
    <text evidence="2">The sequence shown here is derived from an EMBL/GenBank/DDBJ whole genome shotgun (WGS) entry which is preliminary data.</text>
</comment>
<feature type="chain" id="PRO_5034305229" description="Glycosyltransferase family 31 protein" evidence="1">
    <location>
        <begin position="22"/>
        <end position="479"/>
    </location>
</feature>
<reference evidence="2" key="1">
    <citation type="submission" date="2021-02" db="EMBL/GenBank/DDBJ databases">
        <title>Genome sequence Cadophora malorum strain M34.</title>
        <authorList>
            <person name="Stefanovic E."/>
            <person name="Vu D."/>
            <person name="Scully C."/>
            <person name="Dijksterhuis J."/>
            <person name="Roader J."/>
            <person name="Houbraken J."/>
        </authorList>
    </citation>
    <scope>NUCLEOTIDE SEQUENCE</scope>
    <source>
        <strain evidence="2">M34</strain>
    </source>
</reference>
<dbReference type="AlphaFoldDB" id="A0A8H7T780"/>
<dbReference type="Gene3D" id="3.90.550.50">
    <property type="match status" value="1"/>
</dbReference>
<evidence type="ECO:0000313" key="2">
    <source>
        <dbReference type="EMBL" id="KAG4416100.1"/>
    </source>
</evidence>
<protein>
    <recommendedName>
        <fullName evidence="4">Glycosyltransferase family 31 protein</fullName>
    </recommendedName>
</protein>
<evidence type="ECO:0000313" key="3">
    <source>
        <dbReference type="Proteomes" id="UP000664132"/>
    </source>
</evidence>
<evidence type="ECO:0000256" key="1">
    <source>
        <dbReference type="SAM" id="SignalP"/>
    </source>
</evidence>
<accession>A0A8H7T780</accession>